<comment type="caution">
    <text evidence="1">The sequence shown here is derived from an EMBL/GenBank/DDBJ whole genome shotgun (WGS) entry which is preliminary data.</text>
</comment>
<dbReference type="Proteomes" id="UP000297540">
    <property type="component" value="Unassembled WGS sequence"/>
</dbReference>
<name>A0A4Y8SQQ6_9SPHI</name>
<dbReference type="OrthoDB" id="799347at2"/>
<reference evidence="1 2" key="1">
    <citation type="journal article" date="2017" name="Int. J. Syst. Evol. Microbiol.">
        <title>Mucilaginibacterpsychrotolerans sp. nov., isolated from peatlands.</title>
        <authorList>
            <person name="Deng Y."/>
            <person name="Shen L."/>
            <person name="Xu B."/>
            <person name="Liu Y."/>
            <person name="Gu Z."/>
            <person name="Liu H."/>
            <person name="Zhou Y."/>
        </authorList>
    </citation>
    <scope>NUCLEOTIDE SEQUENCE [LARGE SCALE GENOMIC DNA]</scope>
    <source>
        <strain evidence="1 2">NH7-4</strain>
    </source>
</reference>
<dbReference type="AlphaFoldDB" id="A0A4Y8SQQ6"/>
<dbReference type="RefSeq" id="WP_133229635.1">
    <property type="nucleotide sequence ID" value="NZ_SOZE01000001.1"/>
</dbReference>
<protein>
    <recommendedName>
        <fullName evidence="3">Addiction module protein</fullName>
    </recommendedName>
</protein>
<organism evidence="1 2">
    <name type="scientific">Mucilaginibacter psychrotolerans</name>
    <dbReference type="NCBI Taxonomy" id="1524096"/>
    <lineage>
        <taxon>Bacteria</taxon>
        <taxon>Pseudomonadati</taxon>
        <taxon>Bacteroidota</taxon>
        <taxon>Sphingobacteriia</taxon>
        <taxon>Sphingobacteriales</taxon>
        <taxon>Sphingobacteriaceae</taxon>
        <taxon>Mucilaginibacter</taxon>
    </lineage>
</organism>
<sequence length="79" mass="9389">MTTLTMRQKLMSYLADAEDNKVKAIYTLLERDIDEEDAVLLSEEQFDILEHEQELHLTGKSKSYTRDEAMQIIRRQREL</sequence>
<accession>A0A4Y8SQQ6</accession>
<evidence type="ECO:0000313" key="2">
    <source>
        <dbReference type="Proteomes" id="UP000297540"/>
    </source>
</evidence>
<gene>
    <name evidence="1" type="ORF">E2R66_01275</name>
</gene>
<dbReference type="EMBL" id="SOZE01000001">
    <property type="protein sequence ID" value="TFF40837.1"/>
    <property type="molecule type" value="Genomic_DNA"/>
</dbReference>
<evidence type="ECO:0008006" key="3">
    <source>
        <dbReference type="Google" id="ProtNLM"/>
    </source>
</evidence>
<keyword evidence="2" id="KW-1185">Reference proteome</keyword>
<evidence type="ECO:0000313" key="1">
    <source>
        <dbReference type="EMBL" id="TFF40837.1"/>
    </source>
</evidence>
<proteinExistence type="predicted"/>